<evidence type="ECO:0000313" key="1">
    <source>
        <dbReference type="EMBL" id="KAF9071485.1"/>
    </source>
</evidence>
<reference evidence="1" key="1">
    <citation type="submission" date="2020-11" db="EMBL/GenBank/DDBJ databases">
        <authorList>
            <consortium name="DOE Joint Genome Institute"/>
            <person name="Ahrendt S."/>
            <person name="Riley R."/>
            <person name="Andreopoulos W."/>
            <person name="Labutti K."/>
            <person name="Pangilinan J."/>
            <person name="Ruiz-Duenas F.J."/>
            <person name="Barrasa J.M."/>
            <person name="Sanchez-Garcia M."/>
            <person name="Camarero S."/>
            <person name="Miyauchi S."/>
            <person name="Serrano A."/>
            <person name="Linde D."/>
            <person name="Babiker R."/>
            <person name="Drula E."/>
            <person name="Ayuso-Fernandez I."/>
            <person name="Pacheco R."/>
            <person name="Padilla G."/>
            <person name="Ferreira P."/>
            <person name="Barriuso J."/>
            <person name="Kellner H."/>
            <person name="Castanera R."/>
            <person name="Alfaro M."/>
            <person name="Ramirez L."/>
            <person name="Pisabarro A.G."/>
            <person name="Kuo A."/>
            <person name="Tritt A."/>
            <person name="Lipzen A."/>
            <person name="He G."/>
            <person name="Yan M."/>
            <person name="Ng V."/>
            <person name="Cullen D."/>
            <person name="Martin F."/>
            <person name="Rosso M.-N."/>
            <person name="Henrissat B."/>
            <person name="Hibbett D."/>
            <person name="Martinez A.T."/>
            <person name="Grigoriev I.V."/>
        </authorList>
    </citation>
    <scope>NUCLEOTIDE SEQUENCE</scope>
    <source>
        <strain evidence="1">AH 40177</strain>
    </source>
</reference>
<organism evidence="1 2">
    <name type="scientific">Rhodocollybia butyracea</name>
    <dbReference type="NCBI Taxonomy" id="206335"/>
    <lineage>
        <taxon>Eukaryota</taxon>
        <taxon>Fungi</taxon>
        <taxon>Dikarya</taxon>
        <taxon>Basidiomycota</taxon>
        <taxon>Agaricomycotina</taxon>
        <taxon>Agaricomycetes</taxon>
        <taxon>Agaricomycetidae</taxon>
        <taxon>Agaricales</taxon>
        <taxon>Marasmiineae</taxon>
        <taxon>Omphalotaceae</taxon>
        <taxon>Rhodocollybia</taxon>
    </lineage>
</organism>
<dbReference type="EMBL" id="JADNRY010000032">
    <property type="protein sequence ID" value="KAF9071485.1"/>
    <property type="molecule type" value="Genomic_DNA"/>
</dbReference>
<protein>
    <submittedName>
        <fullName evidence="1">Uncharacterized protein</fullName>
    </submittedName>
</protein>
<proteinExistence type="predicted"/>
<gene>
    <name evidence="1" type="ORF">BDP27DRAFT_1419053</name>
</gene>
<dbReference type="Proteomes" id="UP000772434">
    <property type="component" value="Unassembled WGS sequence"/>
</dbReference>
<dbReference type="OrthoDB" id="2974164at2759"/>
<comment type="caution">
    <text evidence="1">The sequence shown here is derived from an EMBL/GenBank/DDBJ whole genome shotgun (WGS) entry which is preliminary data.</text>
</comment>
<evidence type="ECO:0000313" key="2">
    <source>
        <dbReference type="Proteomes" id="UP000772434"/>
    </source>
</evidence>
<sequence>MNYRSLKTWWNHHRVRSQSAKLMPSGHVPGYAFDHPAEFDGMDCRISIPKEAVTRLRGFLEEDTQLSREECFRWYPDDFSQRALSAWESVGSPKVDLSSAWDVFIQIAPLVTLIL</sequence>
<accession>A0A9P5Q0P5</accession>
<dbReference type="AlphaFoldDB" id="A0A9P5Q0P5"/>
<name>A0A9P5Q0P5_9AGAR</name>
<keyword evidence="2" id="KW-1185">Reference proteome</keyword>